<name>A0A5Q2RIE4_9ACTN</name>
<dbReference type="KEGG" id="atq:GH723_16435"/>
<dbReference type="GO" id="GO:0019284">
    <property type="term" value="P:L-methionine salvage from S-adenosylmethionine"/>
    <property type="evidence" value="ECO:0007669"/>
    <property type="project" value="TreeGrafter"/>
</dbReference>
<sequence length="180" mass="18606">MGRPLVVVAVRQEARHLDAHDVVLTGIGKVSAAVAVTAAIAARRPSLVLNVGTAGALRDHMTGTHVIGRVIEHDVDHAFLGRLIGEDLSGEVVLDPDIDVTLATGDAFVADGALRDALAARAHLVDMEGYAVARACEAAGVPCRIVKVVSDTASDGAAATWVDEVDRTARAIADAVAEHL</sequence>
<reference evidence="2 3" key="1">
    <citation type="submission" date="2019-11" db="EMBL/GenBank/DDBJ databases">
        <authorList>
            <person name="He Y."/>
        </authorList>
    </citation>
    <scope>NUCLEOTIDE SEQUENCE [LARGE SCALE GENOMIC DNA]</scope>
    <source>
        <strain evidence="2 3">SCSIO 58843</strain>
    </source>
</reference>
<dbReference type="RefSeq" id="WP_153760663.1">
    <property type="nucleotide sequence ID" value="NZ_CP045851.1"/>
</dbReference>
<dbReference type="GO" id="GO:0005829">
    <property type="term" value="C:cytosol"/>
    <property type="evidence" value="ECO:0007669"/>
    <property type="project" value="TreeGrafter"/>
</dbReference>
<dbReference type="EMBL" id="CP045851">
    <property type="protein sequence ID" value="QGG96559.1"/>
    <property type="molecule type" value="Genomic_DNA"/>
</dbReference>
<dbReference type="InterPro" id="IPR035994">
    <property type="entry name" value="Nucleoside_phosphorylase_sf"/>
</dbReference>
<dbReference type="PANTHER" id="PTHR46832:SF1">
    <property type="entry name" value="5'-METHYLTHIOADENOSINE_S-ADENOSYLHOMOCYSTEINE NUCLEOSIDASE"/>
    <property type="match status" value="1"/>
</dbReference>
<dbReference type="GO" id="GO:0009116">
    <property type="term" value="P:nucleoside metabolic process"/>
    <property type="evidence" value="ECO:0007669"/>
    <property type="project" value="InterPro"/>
</dbReference>
<dbReference type="AlphaFoldDB" id="A0A5Q2RIE4"/>
<evidence type="ECO:0000313" key="3">
    <source>
        <dbReference type="Proteomes" id="UP000334019"/>
    </source>
</evidence>
<dbReference type="Gene3D" id="3.40.50.1580">
    <property type="entry name" value="Nucleoside phosphorylase domain"/>
    <property type="match status" value="1"/>
</dbReference>
<dbReference type="Proteomes" id="UP000334019">
    <property type="component" value="Chromosome"/>
</dbReference>
<dbReference type="GO" id="GO:0008930">
    <property type="term" value="F:methylthioadenosine nucleosidase activity"/>
    <property type="evidence" value="ECO:0007669"/>
    <property type="project" value="TreeGrafter"/>
</dbReference>
<evidence type="ECO:0000259" key="1">
    <source>
        <dbReference type="Pfam" id="PF01048"/>
    </source>
</evidence>
<feature type="domain" description="Nucleoside phosphorylase" evidence="1">
    <location>
        <begin position="100"/>
        <end position="178"/>
    </location>
</feature>
<proteinExistence type="predicted"/>
<organism evidence="2 3">
    <name type="scientific">Actinomarinicola tropica</name>
    <dbReference type="NCBI Taxonomy" id="2789776"/>
    <lineage>
        <taxon>Bacteria</taxon>
        <taxon>Bacillati</taxon>
        <taxon>Actinomycetota</taxon>
        <taxon>Acidimicrobiia</taxon>
        <taxon>Acidimicrobiales</taxon>
        <taxon>Iamiaceae</taxon>
        <taxon>Actinomarinicola</taxon>
    </lineage>
</organism>
<dbReference type="NCBIfam" id="NF004168">
    <property type="entry name" value="PRK05634.1"/>
    <property type="match status" value="1"/>
</dbReference>
<dbReference type="SUPFAM" id="SSF53167">
    <property type="entry name" value="Purine and uridine phosphorylases"/>
    <property type="match status" value="1"/>
</dbReference>
<keyword evidence="3" id="KW-1185">Reference proteome</keyword>
<protein>
    <submittedName>
        <fullName evidence="2">Nucleoside phosphorylase</fullName>
    </submittedName>
</protein>
<dbReference type="InterPro" id="IPR000845">
    <property type="entry name" value="Nucleoside_phosphorylase_d"/>
</dbReference>
<feature type="domain" description="Nucleoside phosphorylase" evidence="1">
    <location>
        <begin position="22"/>
        <end position="78"/>
    </location>
</feature>
<accession>A0A5Q2RIE4</accession>
<dbReference type="GO" id="GO:0008782">
    <property type="term" value="F:adenosylhomocysteine nucleosidase activity"/>
    <property type="evidence" value="ECO:0007669"/>
    <property type="project" value="TreeGrafter"/>
</dbReference>
<dbReference type="Pfam" id="PF01048">
    <property type="entry name" value="PNP_UDP_1"/>
    <property type="match status" value="2"/>
</dbReference>
<gene>
    <name evidence="2" type="ORF">GH723_16435</name>
</gene>
<dbReference type="PANTHER" id="PTHR46832">
    <property type="entry name" value="5'-METHYLTHIOADENOSINE/S-ADENOSYLHOMOCYSTEINE NUCLEOSIDASE"/>
    <property type="match status" value="1"/>
</dbReference>
<evidence type="ECO:0000313" key="2">
    <source>
        <dbReference type="EMBL" id="QGG96559.1"/>
    </source>
</evidence>